<protein>
    <submittedName>
        <fullName evidence="2">Mitochondrial ribosomal protein of small subunit</fullName>
    </submittedName>
</protein>
<feature type="coiled-coil region" evidence="1">
    <location>
        <begin position="123"/>
        <end position="156"/>
    </location>
</feature>
<dbReference type="RefSeq" id="XP_007377266.1">
    <property type="nucleotide sequence ID" value="XM_007377204.1"/>
</dbReference>
<dbReference type="HOGENOM" id="CLU_079416_0_0_1"/>
<dbReference type="FunCoup" id="G3ATR9">
    <property type="interactions" value="113"/>
</dbReference>
<name>G3ATR9_SPAPN</name>
<dbReference type="KEGG" id="spaa:SPAPADRAFT_63142"/>
<sequence>MGNKLLKYGGKSGILPKHRPIFKSPIRQPTPYELAEHAKIEQGIVEALPVPKHKNGKELQRVQPFKKVITVDERIQHIIERAAEKDSKIDTSKLTDEQKWKLKRDAIRREFLREAYVLEAKRLEEIDRRSEKLRIKEQQKKEAEERELLKQEEENANVGIPTVEKLLTEGMMRPRTEEEKELLQAKRVLNCHAKELIQKEARANNLLDLYHAAGNFITTEAELDEAIHKAFEVDLGKFVTNETSIEAKLQTPNLAYLTVKMNESLITDQVLGEINGKPGLDQVKEILSGETEKTKREVQMNLDV</sequence>
<keyword evidence="1" id="KW-0175">Coiled coil</keyword>
<organism evidence="3">
    <name type="scientific">Spathaspora passalidarum (strain NRRL Y-27907 / 11-Y1)</name>
    <dbReference type="NCBI Taxonomy" id="619300"/>
    <lineage>
        <taxon>Eukaryota</taxon>
        <taxon>Fungi</taxon>
        <taxon>Dikarya</taxon>
        <taxon>Ascomycota</taxon>
        <taxon>Saccharomycotina</taxon>
        <taxon>Pichiomycetes</taxon>
        <taxon>Debaryomycetaceae</taxon>
        <taxon>Spathaspora</taxon>
    </lineage>
</organism>
<accession>G3ATR9</accession>
<dbReference type="AlphaFoldDB" id="G3ATR9"/>
<gene>
    <name evidence="2" type="ORF">SPAPADRAFT_63142</name>
</gene>
<evidence type="ECO:0000256" key="1">
    <source>
        <dbReference type="SAM" id="Coils"/>
    </source>
</evidence>
<dbReference type="GO" id="GO:0005840">
    <property type="term" value="C:ribosome"/>
    <property type="evidence" value="ECO:0007669"/>
    <property type="project" value="UniProtKB-KW"/>
</dbReference>
<dbReference type="InterPro" id="IPR058940">
    <property type="entry name" value="mS26_fungi"/>
</dbReference>
<keyword evidence="2" id="KW-0689">Ribosomal protein</keyword>
<proteinExistence type="predicted"/>
<dbReference type="OMA" id="VGYADNI"/>
<dbReference type="OrthoDB" id="5223508at2759"/>
<evidence type="ECO:0000313" key="2">
    <source>
        <dbReference type="EMBL" id="EGW30295.1"/>
    </source>
</evidence>
<dbReference type="Pfam" id="PF26163">
    <property type="entry name" value="mS26"/>
    <property type="match status" value="1"/>
</dbReference>
<dbReference type="eggNOG" id="ENOG502QTCF">
    <property type="taxonomic scope" value="Eukaryota"/>
</dbReference>
<dbReference type="InParanoid" id="G3ATR9"/>
<dbReference type="GeneID" id="18874614"/>
<reference evidence="2 3" key="1">
    <citation type="journal article" date="2011" name="Proc. Natl. Acad. Sci. U.S.A.">
        <title>Comparative genomics of xylose-fermenting fungi for enhanced biofuel production.</title>
        <authorList>
            <person name="Wohlbach D.J."/>
            <person name="Kuo A."/>
            <person name="Sato T.K."/>
            <person name="Potts K.M."/>
            <person name="Salamov A.A."/>
            <person name="LaButti K.M."/>
            <person name="Sun H."/>
            <person name="Clum A."/>
            <person name="Pangilinan J.L."/>
            <person name="Lindquist E.A."/>
            <person name="Lucas S."/>
            <person name="Lapidus A."/>
            <person name="Jin M."/>
            <person name="Gunawan C."/>
            <person name="Balan V."/>
            <person name="Dale B.E."/>
            <person name="Jeffries T.W."/>
            <person name="Zinkel R."/>
            <person name="Barry K.W."/>
            <person name="Grigoriev I.V."/>
            <person name="Gasch A.P."/>
        </authorList>
    </citation>
    <scope>NUCLEOTIDE SEQUENCE [LARGE SCALE GENOMIC DNA]</scope>
    <source>
        <strain evidence="3">NRRL Y-27907 / 11-Y1</strain>
    </source>
</reference>
<dbReference type="EMBL" id="GL996505">
    <property type="protein sequence ID" value="EGW30295.1"/>
    <property type="molecule type" value="Genomic_DNA"/>
</dbReference>
<dbReference type="CDD" id="cd23703">
    <property type="entry name" value="mS26_PET12"/>
    <property type="match status" value="1"/>
</dbReference>
<keyword evidence="2" id="KW-0687">Ribonucleoprotein</keyword>
<dbReference type="Proteomes" id="UP000000709">
    <property type="component" value="Unassembled WGS sequence"/>
</dbReference>
<evidence type="ECO:0000313" key="3">
    <source>
        <dbReference type="Proteomes" id="UP000000709"/>
    </source>
</evidence>
<dbReference type="STRING" id="619300.G3ATR9"/>
<keyword evidence="3" id="KW-1185">Reference proteome</keyword>